<reference evidence="5 6" key="1">
    <citation type="submission" date="2019-10" db="EMBL/GenBank/DDBJ databases">
        <authorList>
            <person name="Karimi E."/>
        </authorList>
    </citation>
    <scope>NUCLEOTIDE SEQUENCE [LARGE SCALE GENOMIC DNA]</scope>
    <source>
        <strain evidence="5">Exiguobacterium sp. 9Y</strain>
    </source>
</reference>
<dbReference type="EMBL" id="CABWKQ010000018">
    <property type="protein sequence ID" value="VWX35484.1"/>
    <property type="molecule type" value="Genomic_DNA"/>
</dbReference>
<evidence type="ECO:0000313" key="5">
    <source>
        <dbReference type="EMBL" id="VWX35484.1"/>
    </source>
</evidence>
<name>A0A653I8J6_9BACL</name>
<dbReference type="AlphaFoldDB" id="A0A653I8J6"/>
<protein>
    <submittedName>
        <fullName evidence="5">Diguanylate cyclase</fullName>
    </submittedName>
</protein>
<dbReference type="SUPFAM" id="SSF55073">
    <property type="entry name" value="Nucleotide cyclase"/>
    <property type="match status" value="1"/>
</dbReference>
<dbReference type="InterPro" id="IPR000160">
    <property type="entry name" value="GGDEF_dom"/>
</dbReference>
<dbReference type="SUPFAM" id="SSF141868">
    <property type="entry name" value="EAL domain-like"/>
    <property type="match status" value="1"/>
</dbReference>
<dbReference type="Pfam" id="PF13426">
    <property type="entry name" value="PAS_9"/>
    <property type="match status" value="1"/>
</dbReference>
<dbReference type="CDD" id="cd00130">
    <property type="entry name" value="PAS"/>
    <property type="match status" value="1"/>
</dbReference>
<dbReference type="Pfam" id="PF00990">
    <property type="entry name" value="GGDEF"/>
    <property type="match status" value="1"/>
</dbReference>
<dbReference type="Pfam" id="PF00563">
    <property type="entry name" value="EAL"/>
    <property type="match status" value="1"/>
</dbReference>
<dbReference type="NCBIfam" id="TIGR00254">
    <property type="entry name" value="GGDEF"/>
    <property type="match status" value="1"/>
</dbReference>
<dbReference type="Proteomes" id="UP000439752">
    <property type="component" value="Unassembled WGS sequence"/>
</dbReference>
<dbReference type="SMART" id="SM00091">
    <property type="entry name" value="PAS"/>
    <property type="match status" value="1"/>
</dbReference>
<organism evidence="5 6">
    <name type="scientific">Exiguobacterium oxidotolerans</name>
    <dbReference type="NCBI Taxonomy" id="223958"/>
    <lineage>
        <taxon>Bacteria</taxon>
        <taxon>Bacillati</taxon>
        <taxon>Bacillota</taxon>
        <taxon>Bacilli</taxon>
        <taxon>Bacillales</taxon>
        <taxon>Bacillales Family XII. Incertae Sedis</taxon>
        <taxon>Exiguobacterium</taxon>
    </lineage>
</organism>
<feature type="domain" description="EAL" evidence="3">
    <location>
        <begin position="628"/>
        <end position="881"/>
    </location>
</feature>
<dbReference type="PROSITE" id="PS50112">
    <property type="entry name" value="PAS"/>
    <property type="match status" value="1"/>
</dbReference>
<dbReference type="PROSITE" id="PS50887">
    <property type="entry name" value="GGDEF"/>
    <property type="match status" value="1"/>
</dbReference>
<dbReference type="CDD" id="cd01948">
    <property type="entry name" value="EAL"/>
    <property type="match status" value="1"/>
</dbReference>
<dbReference type="InterPro" id="IPR000014">
    <property type="entry name" value="PAS"/>
</dbReference>
<dbReference type="RefSeq" id="WP_236550026.1">
    <property type="nucleotide sequence ID" value="NZ_LR732312.1"/>
</dbReference>
<evidence type="ECO:0000259" key="2">
    <source>
        <dbReference type="PROSITE" id="PS50112"/>
    </source>
</evidence>
<feature type="transmembrane region" description="Helical" evidence="1">
    <location>
        <begin position="203"/>
        <end position="222"/>
    </location>
</feature>
<evidence type="ECO:0000313" key="6">
    <source>
        <dbReference type="Proteomes" id="UP000439752"/>
    </source>
</evidence>
<dbReference type="PANTHER" id="PTHR44757:SF2">
    <property type="entry name" value="BIOFILM ARCHITECTURE MAINTENANCE PROTEIN MBAA"/>
    <property type="match status" value="1"/>
</dbReference>
<dbReference type="SMART" id="SM00052">
    <property type="entry name" value="EAL"/>
    <property type="match status" value="1"/>
</dbReference>
<feature type="domain" description="PAS" evidence="2">
    <location>
        <begin position="341"/>
        <end position="393"/>
    </location>
</feature>
<dbReference type="PANTHER" id="PTHR44757">
    <property type="entry name" value="DIGUANYLATE CYCLASE DGCP"/>
    <property type="match status" value="1"/>
</dbReference>
<evidence type="ECO:0000259" key="3">
    <source>
        <dbReference type="PROSITE" id="PS50883"/>
    </source>
</evidence>
<dbReference type="InterPro" id="IPR029787">
    <property type="entry name" value="Nucleotide_cyclase"/>
</dbReference>
<gene>
    <name evidence="5" type="ORF">EXIGUO9Y_250055</name>
</gene>
<dbReference type="InterPro" id="IPR035965">
    <property type="entry name" value="PAS-like_dom_sf"/>
</dbReference>
<dbReference type="PROSITE" id="PS51257">
    <property type="entry name" value="PROKAR_LIPOPROTEIN"/>
    <property type="match status" value="1"/>
</dbReference>
<feature type="transmembrane region" description="Helical" evidence="1">
    <location>
        <begin position="104"/>
        <end position="121"/>
    </location>
</feature>
<dbReference type="CDD" id="cd01949">
    <property type="entry name" value="GGDEF"/>
    <property type="match status" value="1"/>
</dbReference>
<dbReference type="NCBIfam" id="TIGR00229">
    <property type="entry name" value="sensory_box"/>
    <property type="match status" value="1"/>
</dbReference>
<dbReference type="InterPro" id="IPR052155">
    <property type="entry name" value="Biofilm_reg_signaling"/>
</dbReference>
<dbReference type="Gene3D" id="3.30.450.20">
    <property type="entry name" value="PAS domain"/>
    <property type="match status" value="1"/>
</dbReference>
<feature type="domain" description="GGDEF" evidence="4">
    <location>
        <begin position="486"/>
        <end position="620"/>
    </location>
</feature>
<dbReference type="InterPro" id="IPR043128">
    <property type="entry name" value="Rev_trsase/Diguanyl_cyclase"/>
</dbReference>
<sequence length="882" mass="101161">MISHKRAYYLPGIFMFIACYYLWIIIFEKQPELSALGNNLFSVIGCALATMLLIEAHQIYRQQEGRFFLYLAFGTGSYFIAELIWTYYENILRVEVPFPGASDIFYILQSVCFLVAFLHLIQRHVTKTRLVSFIFDIAIVMTVAVTYSWFFLIRPLFDTPFASKAEVVLAFAYPMCDIVLLFCMVSIYYLFEKKEWQERVRLFQFLFIGLLLQVGADTLFVYMTTVSGEEAIRLIDPLFIFGLLMVGVAGHVSKPADGKTKGEQRQKKSVQVRKLFFPYLLVLVLFSTMALYARRDEALNGLMIGCAITILLILIRQILMILSNHRLIQEIHNKADELEESKERYESLFTYHPDAVYSLDLKGRIESANPSFEKMTGKPADELVGTSYRQLMEQQVASEDMTAHQFETTFRKADEADILLNVTNIPIRIRNRFVGIYGIGQDITRVRENELKIRRLAYYDHLTGAINRPYFEEVLHHLVEGEQTDETIILCFIDLDDFKLVNDSFGHHVGDRLLIEVAKRLQEATAETDVVARQGGDEFTVILRHVRSEEEGRVRTNQILERLQETYVIEGIELVSNPSIGAVTCQRTSDTPIVTLLKQADLAMYQAKVKSKKQVVFFDDIAEAASYRLRLESELPLAIETNQLVLCYQPQVDTITYQMVGVEGLVRWNHPELGMISPNDFIPLAEEAGMIIRLGEWVLREGFLQAKRWEDKGIELKVGLNVSMQQFHHPTFVLTLVRLVKETQVNPRQIDLEITEVSAVEDIEETVETMHRLKQLGFTISIDDFGTGYSSLSRLVDFPIDTLKIPREFVQKINIEASGYSMISSIIHLAQSLNLAVIAEGVETLEQVNVLNQLACERMQGYYFGRPMPPHEIEPLLYRDLT</sequence>
<keyword evidence="1" id="KW-1133">Transmembrane helix</keyword>
<feature type="transmembrane region" description="Helical" evidence="1">
    <location>
        <begin position="299"/>
        <end position="319"/>
    </location>
</feature>
<feature type="transmembrane region" description="Helical" evidence="1">
    <location>
        <begin position="7"/>
        <end position="27"/>
    </location>
</feature>
<dbReference type="SMART" id="SM00267">
    <property type="entry name" value="GGDEF"/>
    <property type="match status" value="1"/>
</dbReference>
<accession>A0A653I8J6</accession>
<keyword evidence="1" id="KW-0812">Transmembrane</keyword>
<feature type="transmembrane region" description="Helical" evidence="1">
    <location>
        <begin position="33"/>
        <end position="55"/>
    </location>
</feature>
<evidence type="ECO:0000259" key="4">
    <source>
        <dbReference type="PROSITE" id="PS50887"/>
    </source>
</evidence>
<proteinExistence type="predicted"/>
<dbReference type="SUPFAM" id="SSF55785">
    <property type="entry name" value="PYP-like sensor domain (PAS domain)"/>
    <property type="match status" value="1"/>
</dbReference>
<dbReference type="Gene3D" id="3.30.70.270">
    <property type="match status" value="1"/>
</dbReference>
<feature type="transmembrane region" description="Helical" evidence="1">
    <location>
        <begin position="171"/>
        <end position="191"/>
    </location>
</feature>
<dbReference type="Gene3D" id="3.20.20.450">
    <property type="entry name" value="EAL domain"/>
    <property type="match status" value="1"/>
</dbReference>
<dbReference type="PROSITE" id="PS50883">
    <property type="entry name" value="EAL"/>
    <property type="match status" value="1"/>
</dbReference>
<dbReference type="InterPro" id="IPR001633">
    <property type="entry name" value="EAL_dom"/>
</dbReference>
<keyword evidence="1" id="KW-0472">Membrane</keyword>
<feature type="transmembrane region" description="Helical" evidence="1">
    <location>
        <begin position="133"/>
        <end position="151"/>
    </location>
</feature>
<feature type="transmembrane region" description="Helical" evidence="1">
    <location>
        <begin position="67"/>
        <end position="88"/>
    </location>
</feature>
<evidence type="ECO:0000256" key="1">
    <source>
        <dbReference type="SAM" id="Phobius"/>
    </source>
</evidence>
<keyword evidence="6" id="KW-1185">Reference proteome</keyword>
<feature type="transmembrane region" description="Helical" evidence="1">
    <location>
        <begin position="275"/>
        <end position="293"/>
    </location>
</feature>
<dbReference type="InterPro" id="IPR035919">
    <property type="entry name" value="EAL_sf"/>
</dbReference>